<dbReference type="KEGG" id="dsa:Desal_3787"/>
<dbReference type="RefSeq" id="WP_015853648.1">
    <property type="nucleotide sequence ID" value="NC_012881.1"/>
</dbReference>
<keyword evidence="1" id="KW-0802">TPR repeat</keyword>
<dbReference type="HOGENOM" id="CLU_086935_0_0_7"/>
<dbReference type="SUPFAM" id="SSF48452">
    <property type="entry name" value="TPR-like"/>
    <property type="match status" value="1"/>
</dbReference>
<dbReference type="SMART" id="SM00028">
    <property type="entry name" value="TPR"/>
    <property type="match status" value="3"/>
</dbReference>
<dbReference type="OrthoDB" id="5290562at2"/>
<reference evidence="2 3" key="1">
    <citation type="submission" date="2009-06" db="EMBL/GenBank/DDBJ databases">
        <title>Complete sequence of Desulfovibrio salexigens DSM 2638.</title>
        <authorList>
            <consortium name="US DOE Joint Genome Institute"/>
            <person name="Lucas S."/>
            <person name="Copeland A."/>
            <person name="Lapidus A."/>
            <person name="Glavina del Rio T."/>
            <person name="Tice H."/>
            <person name="Bruce D."/>
            <person name="Goodwin L."/>
            <person name="Pitluck S."/>
            <person name="Munk A.C."/>
            <person name="Brettin T."/>
            <person name="Detter J.C."/>
            <person name="Han C."/>
            <person name="Tapia R."/>
            <person name="Larimer F."/>
            <person name="Land M."/>
            <person name="Hauser L."/>
            <person name="Kyrpides N."/>
            <person name="Anderson I."/>
            <person name="Wall J.D."/>
            <person name="Arkin A.P."/>
            <person name="Dehal P."/>
            <person name="Chivian D."/>
            <person name="Giles B."/>
            <person name="Hazen T.C."/>
        </authorList>
    </citation>
    <scope>NUCLEOTIDE SEQUENCE [LARGE SCALE GENOMIC DNA]</scope>
    <source>
        <strain evidence="3">ATCC 14822 / DSM 2638 / NCIMB 8403 / VKM B-1763</strain>
    </source>
</reference>
<dbReference type="Gene3D" id="1.25.40.10">
    <property type="entry name" value="Tetratricopeptide repeat domain"/>
    <property type="match status" value="2"/>
</dbReference>
<dbReference type="PROSITE" id="PS51257">
    <property type="entry name" value="PROKAR_LIPOPROTEIN"/>
    <property type="match status" value="1"/>
</dbReference>
<organism evidence="2 3">
    <name type="scientific">Maridesulfovibrio salexigens (strain ATCC 14822 / DSM 2638 / NCIMB 8403 / VKM B-1763)</name>
    <name type="common">Desulfovibrio salexigens</name>
    <dbReference type="NCBI Taxonomy" id="526222"/>
    <lineage>
        <taxon>Bacteria</taxon>
        <taxon>Pseudomonadati</taxon>
        <taxon>Thermodesulfobacteriota</taxon>
        <taxon>Desulfovibrionia</taxon>
        <taxon>Desulfovibrionales</taxon>
        <taxon>Desulfovibrionaceae</taxon>
        <taxon>Maridesulfovibrio</taxon>
    </lineage>
</organism>
<feature type="repeat" description="TPR" evidence="1">
    <location>
        <begin position="215"/>
        <end position="248"/>
    </location>
</feature>
<evidence type="ECO:0000313" key="3">
    <source>
        <dbReference type="Proteomes" id="UP000002601"/>
    </source>
</evidence>
<dbReference type="InterPro" id="IPR011990">
    <property type="entry name" value="TPR-like_helical_dom_sf"/>
</dbReference>
<dbReference type="eggNOG" id="COG0457">
    <property type="taxonomic scope" value="Bacteria"/>
</dbReference>
<dbReference type="PROSITE" id="PS50005">
    <property type="entry name" value="TPR"/>
    <property type="match status" value="2"/>
</dbReference>
<dbReference type="Proteomes" id="UP000002601">
    <property type="component" value="Chromosome"/>
</dbReference>
<evidence type="ECO:0000313" key="2">
    <source>
        <dbReference type="EMBL" id="ACS81832.1"/>
    </source>
</evidence>
<dbReference type="STRING" id="526222.Desal_3787"/>
<proteinExistence type="predicted"/>
<protein>
    <submittedName>
        <fullName evidence="2">Tetratricopeptide TPR_2 repeat protein</fullName>
    </submittedName>
</protein>
<sequence length="262" mass="30638">MKRFLIIIIASLLLMAQGCDKPNDNRSEVIDKARSSFISGFYSDSEKGFERYLQDNPQGEHRFEAWNYLVKIAAEVRHDSERGAAILEAMYLEFGHKPDLASKLKLQLAEMYIRTGQYKEAVEALEKSLEYSEQTQEQLDSKRTMLAETFRKLRNYDLAIYTYNDIAKSTDNPRTKARAIFEMAHTLTLIQAWERAESELEKLLKMEGISEDIHAEAVFMLADIYEDRHEYKRAVELLEGIVDTYPNPYAVRYKLDYLKKRY</sequence>
<keyword evidence="3" id="KW-1185">Reference proteome</keyword>
<gene>
    <name evidence="2" type="ordered locus">Desal_3787</name>
</gene>
<dbReference type="Pfam" id="PF13432">
    <property type="entry name" value="TPR_16"/>
    <property type="match status" value="1"/>
</dbReference>
<dbReference type="AlphaFoldDB" id="C6BUN8"/>
<evidence type="ECO:0000256" key="1">
    <source>
        <dbReference type="PROSITE-ProRule" id="PRU00339"/>
    </source>
</evidence>
<dbReference type="EMBL" id="CP001649">
    <property type="protein sequence ID" value="ACS81832.1"/>
    <property type="molecule type" value="Genomic_DNA"/>
</dbReference>
<dbReference type="Pfam" id="PF13181">
    <property type="entry name" value="TPR_8"/>
    <property type="match status" value="1"/>
</dbReference>
<name>C6BUN8_MARSD</name>
<dbReference type="InterPro" id="IPR019734">
    <property type="entry name" value="TPR_rpt"/>
</dbReference>
<feature type="repeat" description="TPR" evidence="1">
    <location>
        <begin position="102"/>
        <end position="135"/>
    </location>
</feature>
<accession>C6BUN8</accession>